<dbReference type="SUPFAM" id="SSF53474">
    <property type="entry name" value="alpha/beta-Hydrolases"/>
    <property type="match status" value="1"/>
</dbReference>
<organism evidence="3 4">
    <name type="scientific">Trypanosoma rangeli SC58</name>
    <dbReference type="NCBI Taxonomy" id="429131"/>
    <lineage>
        <taxon>Eukaryota</taxon>
        <taxon>Discoba</taxon>
        <taxon>Euglenozoa</taxon>
        <taxon>Kinetoplastea</taxon>
        <taxon>Metakinetoplastina</taxon>
        <taxon>Trypanosomatida</taxon>
        <taxon>Trypanosomatidae</taxon>
        <taxon>Trypanosoma</taxon>
        <taxon>Herpetosoma</taxon>
    </lineage>
</organism>
<feature type="transmembrane region" description="Helical" evidence="1">
    <location>
        <begin position="79"/>
        <end position="97"/>
    </location>
</feature>
<dbReference type="AlphaFoldDB" id="A0A061J756"/>
<dbReference type="PANTHER" id="PTHR45856">
    <property type="entry name" value="ALPHA/BETA-HYDROLASES SUPERFAMILY PROTEIN"/>
    <property type="match status" value="1"/>
</dbReference>
<proteinExistence type="predicted"/>
<keyword evidence="1" id="KW-0812">Transmembrane</keyword>
<dbReference type="Proteomes" id="UP000031737">
    <property type="component" value="Unassembled WGS sequence"/>
</dbReference>
<dbReference type="GO" id="GO:0006629">
    <property type="term" value="P:lipid metabolic process"/>
    <property type="evidence" value="ECO:0007669"/>
    <property type="project" value="InterPro"/>
</dbReference>
<keyword evidence="4" id="KW-1185">Reference proteome</keyword>
<comment type="caution">
    <text evidence="3">The sequence shown here is derived from an EMBL/GenBank/DDBJ whole genome shotgun (WGS) entry which is preliminary data.</text>
</comment>
<evidence type="ECO:0000313" key="4">
    <source>
        <dbReference type="Proteomes" id="UP000031737"/>
    </source>
</evidence>
<dbReference type="InterPro" id="IPR002921">
    <property type="entry name" value="Fungal_lipase-type"/>
</dbReference>
<reference evidence="3 4" key="1">
    <citation type="submission" date="2013-07" db="EMBL/GenBank/DDBJ databases">
        <authorList>
            <person name="Stoco P.H."/>
            <person name="Wagner G."/>
            <person name="Gerber A."/>
            <person name="Zaha A."/>
            <person name="Thompson C."/>
            <person name="Bartholomeu D.C."/>
            <person name="Luckemeyer D.D."/>
            <person name="Bahia D."/>
            <person name="Loreto E."/>
            <person name="Prestes E.B."/>
            <person name="Lima F.M."/>
            <person name="Rodrigues-Luiz G."/>
            <person name="Vallejo G.A."/>
            <person name="Filho J.F."/>
            <person name="Monteiro K.M."/>
            <person name="Tyler K.M."/>
            <person name="de Almeida L.G."/>
            <person name="Ortiz M.F."/>
            <person name="Siervo M.A."/>
            <person name="de Moraes M.H."/>
            <person name="Cunha O.L."/>
            <person name="Mendonca-Neto R."/>
            <person name="Silva R."/>
            <person name="Teixeira S.M."/>
            <person name="Murta S.M."/>
            <person name="Sincero T.C."/>
            <person name="Mendes T.A."/>
            <person name="Urmenyi T.P."/>
            <person name="Silva V.G."/>
            <person name="da Rocha W.D."/>
            <person name="Andersson B."/>
            <person name="Romanha A.J."/>
            <person name="Steindel M."/>
            <person name="de Vasconcelos A.T."/>
            <person name="Grisard E.C."/>
        </authorList>
    </citation>
    <scope>NUCLEOTIDE SEQUENCE [LARGE SCALE GENOMIC DNA]</scope>
    <source>
        <strain evidence="3 4">SC58</strain>
    </source>
</reference>
<gene>
    <name evidence="3" type="ORF">TRSC58_00975</name>
</gene>
<keyword evidence="1" id="KW-1133">Transmembrane helix</keyword>
<dbReference type="InterPro" id="IPR029058">
    <property type="entry name" value="AB_hydrolase_fold"/>
</dbReference>
<dbReference type="VEuPathDB" id="TriTrypDB:TRSC58_00975"/>
<protein>
    <submittedName>
        <fullName evidence="3">Lipase</fullName>
    </submittedName>
</protein>
<dbReference type="OrthoDB" id="345705at2759"/>
<name>A0A061J756_TRYRA</name>
<dbReference type="PANTHER" id="PTHR45856:SF25">
    <property type="entry name" value="FUNGAL LIPASE-LIKE DOMAIN-CONTAINING PROTEIN"/>
    <property type="match status" value="1"/>
</dbReference>
<dbReference type="Gene3D" id="3.40.50.1820">
    <property type="entry name" value="alpha/beta hydrolase"/>
    <property type="match status" value="1"/>
</dbReference>
<keyword evidence="1" id="KW-0472">Membrane</keyword>
<accession>A0A061J756</accession>
<dbReference type="CDD" id="cd00519">
    <property type="entry name" value="Lipase_3"/>
    <property type="match status" value="1"/>
</dbReference>
<dbReference type="Pfam" id="PF01764">
    <property type="entry name" value="Lipase_3"/>
    <property type="match status" value="1"/>
</dbReference>
<feature type="domain" description="Fungal lipase-type" evidence="2">
    <location>
        <begin position="165"/>
        <end position="308"/>
    </location>
</feature>
<dbReference type="InterPro" id="IPR051218">
    <property type="entry name" value="Sec_MonoDiacylglyc_Lipase"/>
</dbReference>
<evidence type="ECO:0000259" key="2">
    <source>
        <dbReference type="Pfam" id="PF01764"/>
    </source>
</evidence>
<feature type="transmembrane region" description="Helical" evidence="1">
    <location>
        <begin position="36"/>
        <end position="59"/>
    </location>
</feature>
<dbReference type="EMBL" id="AUPL01000975">
    <property type="protein sequence ID" value="ESL11278.1"/>
    <property type="molecule type" value="Genomic_DNA"/>
</dbReference>
<evidence type="ECO:0000256" key="1">
    <source>
        <dbReference type="SAM" id="Phobius"/>
    </source>
</evidence>
<sequence length="418" mass="45015">MGRQAPRRIYSSLFTVGPARGCVCGGGGSLKWTDRVLCFSLASAVGFGGLFPHALLLFLRPLSYLQGHSPQTTAAAMSPRTVAVVAAVAVILILLSARDVGAAYTQAVATTALGLAKASYCDGAAIENWSCASCAAHPGIGKVQVMSNALLGTQAFMGVSTSHIVVSFRGSQNIPNWIRDLDFYHTPYTKPNCTGCKVHDGFLISFASLQDRMWQYLQDLVGAHPRLPVLITGHSLGGAMANLAAAEFASRPYASGAVPRIELYTFGAPRVGNAAFSDWLLALFCSGGHEMYRITHSRDPVPHLPPMYMGFEHGPHEVWYDNAGSTSYRNCSDEGGTECPAKSTAEDPACSNSILPIHLPDHLLYLGECTSCVCVSDDTPSDALLRLSPELEWVIAMDYVYQQERIKRRLSPLYATFS</sequence>
<evidence type="ECO:0000313" key="3">
    <source>
        <dbReference type="EMBL" id="ESL11278.1"/>
    </source>
</evidence>